<dbReference type="EMBL" id="MFAQ01000026">
    <property type="protein sequence ID" value="OGD83147.1"/>
    <property type="molecule type" value="Genomic_DNA"/>
</dbReference>
<evidence type="ECO:0000313" key="2">
    <source>
        <dbReference type="EMBL" id="OGD83147.1"/>
    </source>
</evidence>
<feature type="transmembrane region" description="Helical" evidence="1">
    <location>
        <begin position="92"/>
        <end position="111"/>
    </location>
</feature>
<organism evidence="2 3">
    <name type="scientific">Candidatus Collierbacteria bacterium RIFOXYD1_FULL_40_9</name>
    <dbReference type="NCBI Taxonomy" id="1817731"/>
    <lineage>
        <taxon>Bacteria</taxon>
        <taxon>Candidatus Collieribacteriota</taxon>
    </lineage>
</organism>
<dbReference type="Proteomes" id="UP000179237">
    <property type="component" value="Unassembled WGS sequence"/>
</dbReference>
<dbReference type="AlphaFoldDB" id="A0A1F5FU51"/>
<sequence>MTNQPENNLDNKLFLVGGLITLVLTFSTLLNLNNKNAYISLILFLPIPLYFISVGLKKIIIQTEKLFSNKLENNIFFDSFDFKEFFSQSEPTFLITLFLLTVSITILMYQTSINLIL</sequence>
<reference evidence="2 3" key="1">
    <citation type="journal article" date="2016" name="Nat. Commun.">
        <title>Thousands of microbial genomes shed light on interconnected biogeochemical processes in an aquifer system.</title>
        <authorList>
            <person name="Anantharaman K."/>
            <person name="Brown C.T."/>
            <person name="Hug L.A."/>
            <person name="Sharon I."/>
            <person name="Castelle C.J."/>
            <person name="Probst A.J."/>
            <person name="Thomas B.C."/>
            <person name="Singh A."/>
            <person name="Wilkins M.J."/>
            <person name="Karaoz U."/>
            <person name="Brodie E.L."/>
            <person name="Williams K.H."/>
            <person name="Hubbard S.S."/>
            <person name="Banfield J.F."/>
        </authorList>
    </citation>
    <scope>NUCLEOTIDE SEQUENCE [LARGE SCALE GENOMIC DNA]</scope>
</reference>
<feature type="transmembrane region" description="Helical" evidence="1">
    <location>
        <begin position="12"/>
        <end position="32"/>
    </location>
</feature>
<keyword evidence="1" id="KW-0812">Transmembrane</keyword>
<keyword evidence="1" id="KW-0472">Membrane</keyword>
<feature type="transmembrane region" description="Helical" evidence="1">
    <location>
        <begin position="38"/>
        <end position="56"/>
    </location>
</feature>
<comment type="caution">
    <text evidence="2">The sequence shown here is derived from an EMBL/GenBank/DDBJ whole genome shotgun (WGS) entry which is preliminary data.</text>
</comment>
<name>A0A1F5FU51_9BACT</name>
<accession>A0A1F5FU51</accession>
<proteinExistence type="predicted"/>
<protein>
    <submittedName>
        <fullName evidence="2">Uncharacterized protein</fullName>
    </submittedName>
</protein>
<evidence type="ECO:0000313" key="3">
    <source>
        <dbReference type="Proteomes" id="UP000179237"/>
    </source>
</evidence>
<evidence type="ECO:0000256" key="1">
    <source>
        <dbReference type="SAM" id="Phobius"/>
    </source>
</evidence>
<gene>
    <name evidence="2" type="ORF">A2572_03820</name>
</gene>
<keyword evidence="1" id="KW-1133">Transmembrane helix</keyword>